<proteinExistence type="predicted"/>
<sequence>MKKIVPDPPRPLISTPYFTIHSDISPPDAIAHAGQLLRVVVETLDDHCRDHAGEPGLNLLANANHAAYSAYVLIQHAKRRLDDAQDGSRSHEP</sequence>
<accession>A0A379KEM9</accession>
<dbReference type="Proteomes" id="UP000254602">
    <property type="component" value="Unassembled WGS sequence"/>
</dbReference>
<evidence type="ECO:0008006" key="3">
    <source>
        <dbReference type="Google" id="ProtNLM"/>
    </source>
</evidence>
<gene>
    <name evidence="1" type="ORF">NCTC7914_00435</name>
</gene>
<reference evidence="1 2" key="1">
    <citation type="submission" date="2018-06" db="EMBL/GenBank/DDBJ databases">
        <authorList>
            <consortium name="Pathogen Informatics"/>
            <person name="Doyle S."/>
        </authorList>
    </citation>
    <scope>NUCLEOTIDE SEQUENCE [LARGE SCALE GENOMIC DNA]</scope>
    <source>
        <strain evidence="1 2">NCTC7914</strain>
    </source>
</reference>
<evidence type="ECO:0000313" key="2">
    <source>
        <dbReference type="Proteomes" id="UP000254602"/>
    </source>
</evidence>
<name>A0A379KEM9_PSEPU</name>
<organism evidence="1 2">
    <name type="scientific">Pseudomonas putida</name>
    <name type="common">Arthrobacter siderocapsulatus</name>
    <dbReference type="NCBI Taxonomy" id="303"/>
    <lineage>
        <taxon>Bacteria</taxon>
        <taxon>Pseudomonadati</taxon>
        <taxon>Pseudomonadota</taxon>
        <taxon>Gammaproteobacteria</taxon>
        <taxon>Pseudomonadales</taxon>
        <taxon>Pseudomonadaceae</taxon>
        <taxon>Pseudomonas</taxon>
    </lineage>
</organism>
<dbReference type="EMBL" id="UGUY01000001">
    <property type="protein sequence ID" value="SUD66393.1"/>
    <property type="molecule type" value="Genomic_DNA"/>
</dbReference>
<dbReference type="RefSeq" id="WP_115273107.1">
    <property type="nucleotide sequence ID" value="NZ_JBJDNM010000007.1"/>
</dbReference>
<evidence type="ECO:0000313" key="1">
    <source>
        <dbReference type="EMBL" id="SUD66393.1"/>
    </source>
</evidence>
<protein>
    <recommendedName>
        <fullName evidence="3">DUF3077 domain-containing protein</fullName>
    </recommendedName>
</protein>
<dbReference type="AlphaFoldDB" id="A0A379KEM9"/>